<dbReference type="InterPro" id="IPR003347">
    <property type="entry name" value="JmjC_dom"/>
</dbReference>
<comment type="similarity">
    <text evidence="1">Belongs to the JMJD6 family.</text>
</comment>
<proteinExistence type="inferred from homology"/>
<evidence type="ECO:0000313" key="5">
    <source>
        <dbReference type="EMBL" id="WAR10271.1"/>
    </source>
</evidence>
<feature type="domain" description="JmjC" evidence="4">
    <location>
        <begin position="75"/>
        <end position="213"/>
    </location>
</feature>
<organism evidence="5 6">
    <name type="scientific">Mya arenaria</name>
    <name type="common">Soft-shell clam</name>
    <dbReference type="NCBI Taxonomy" id="6604"/>
    <lineage>
        <taxon>Eukaryota</taxon>
        <taxon>Metazoa</taxon>
        <taxon>Spiralia</taxon>
        <taxon>Lophotrochozoa</taxon>
        <taxon>Mollusca</taxon>
        <taxon>Bivalvia</taxon>
        <taxon>Autobranchia</taxon>
        <taxon>Heteroconchia</taxon>
        <taxon>Euheterodonta</taxon>
        <taxon>Imparidentia</taxon>
        <taxon>Neoheterodontei</taxon>
        <taxon>Myida</taxon>
        <taxon>Myoidea</taxon>
        <taxon>Myidae</taxon>
        <taxon>Mya</taxon>
    </lineage>
</organism>
<comment type="catalytic activity">
    <reaction evidence="2">
        <text>L-lysyl-[protein] + 2-oxoglutarate + O2 = 4-hydroxy-L-lysyl-[protein] + succinate + CO2</text>
        <dbReference type="Rhea" id="RHEA:57156"/>
        <dbReference type="Rhea" id="RHEA-COMP:9752"/>
        <dbReference type="Rhea" id="RHEA-COMP:15084"/>
        <dbReference type="ChEBI" id="CHEBI:15379"/>
        <dbReference type="ChEBI" id="CHEBI:16526"/>
        <dbReference type="ChEBI" id="CHEBI:16810"/>
        <dbReference type="ChEBI" id="CHEBI:29969"/>
        <dbReference type="ChEBI" id="CHEBI:30031"/>
        <dbReference type="ChEBI" id="CHEBI:141495"/>
    </reaction>
</comment>
<dbReference type="EMBL" id="CP111018">
    <property type="protein sequence ID" value="WAR10271.1"/>
    <property type="molecule type" value="Genomic_DNA"/>
</dbReference>
<dbReference type="SUPFAM" id="SSF51197">
    <property type="entry name" value="Clavaminate synthase-like"/>
    <property type="match status" value="1"/>
</dbReference>
<evidence type="ECO:0000256" key="2">
    <source>
        <dbReference type="ARBA" id="ARBA00047762"/>
    </source>
</evidence>
<keyword evidence="6" id="KW-1185">Reference proteome</keyword>
<evidence type="ECO:0000313" key="6">
    <source>
        <dbReference type="Proteomes" id="UP001164746"/>
    </source>
</evidence>
<reference evidence="5" key="1">
    <citation type="submission" date="2022-11" db="EMBL/GenBank/DDBJ databases">
        <title>Centuries of genome instability and evolution in soft-shell clam transmissible cancer (bioRxiv).</title>
        <authorList>
            <person name="Hart S.F.M."/>
            <person name="Yonemitsu M.A."/>
            <person name="Giersch R.M."/>
            <person name="Beal B.F."/>
            <person name="Arriagada G."/>
            <person name="Davis B.W."/>
            <person name="Ostrander E.A."/>
            <person name="Goff S.P."/>
            <person name="Metzger M.J."/>
        </authorList>
    </citation>
    <scope>NUCLEOTIDE SEQUENCE</scope>
    <source>
        <strain evidence="5">MELC-2E11</strain>
        <tissue evidence="5">Siphon/mantle</tissue>
    </source>
</reference>
<dbReference type="PROSITE" id="PS51184">
    <property type="entry name" value="JMJC"/>
    <property type="match status" value="1"/>
</dbReference>
<evidence type="ECO:0000256" key="3">
    <source>
        <dbReference type="ARBA" id="ARBA00082904"/>
    </source>
</evidence>
<dbReference type="Proteomes" id="UP001164746">
    <property type="component" value="Chromosome 7"/>
</dbReference>
<name>A0ABY7ESW5_MYAAR</name>
<dbReference type="InterPro" id="IPR050910">
    <property type="entry name" value="JMJD6_ArgDemeth/LysHydrox"/>
</dbReference>
<feature type="non-terminal residue" evidence="5">
    <location>
        <position position="357"/>
    </location>
</feature>
<dbReference type="PANTHER" id="PTHR12480:SF6">
    <property type="entry name" value="2-OXOGLUTARATE AND IRON-DEPENDENT OXYGENASE JMJD4"/>
    <property type="match status" value="1"/>
</dbReference>
<accession>A0ABY7ESW5</accession>
<dbReference type="Gene3D" id="2.60.120.650">
    <property type="entry name" value="Cupin"/>
    <property type="match status" value="2"/>
</dbReference>
<evidence type="ECO:0000259" key="4">
    <source>
        <dbReference type="PROSITE" id="PS51184"/>
    </source>
</evidence>
<dbReference type="PANTHER" id="PTHR12480">
    <property type="entry name" value="ARGININE DEMETHYLASE AND LYSYL-HYDROXYLASE JMJD"/>
    <property type="match status" value="1"/>
</dbReference>
<evidence type="ECO:0000256" key="1">
    <source>
        <dbReference type="ARBA" id="ARBA00038068"/>
    </source>
</evidence>
<gene>
    <name evidence="5" type="ORF">MAR_035347</name>
</gene>
<sequence>MIRPSQMSNPGYIFKIDYFSGDAVVPVADCKVEQYSSHPKREMTLNEYLDYWQEYQAKDYPPDLPCLYLKDWHFTKAFPDYTAYETPVYFQSDWLNEFWDTLPQDDYRFVYMGPRSTQMCIDPIAGCEQSLKDRRGNLVYDITSRDLDNVTLYPHAREVKGQQLQVIQDQGQIIFVPSGWHHQVFNLVILNASAGIDYKTFIRLLKTVAANRLHKLQSIGKSTHYSPIENYVHEVDLQNFAANYAVQSRDRKMCSCENLDVKDHRCAYGDILVQLNLSNCSSFSENKSTDKQQCSCENTDPVPEYQRCAKSDPQNLQNCKTYSGKTCKHYSCEKFQPSAKCQACDKTTGIEDFEEIQ</sequence>
<protein>
    <recommendedName>
        <fullName evidence="3">Jumonji domain-containing protein 4</fullName>
    </recommendedName>
</protein>